<proteinExistence type="predicted"/>
<evidence type="ECO:0000313" key="2">
    <source>
        <dbReference type="EMBL" id="MFD2934152.1"/>
    </source>
</evidence>
<keyword evidence="2" id="KW-0808">Transferase</keyword>
<dbReference type="CDD" id="cd03801">
    <property type="entry name" value="GT4_PimA-like"/>
    <property type="match status" value="1"/>
</dbReference>
<dbReference type="Pfam" id="PF00534">
    <property type="entry name" value="Glycos_transf_1"/>
    <property type="match status" value="1"/>
</dbReference>
<evidence type="ECO:0000313" key="3">
    <source>
        <dbReference type="Proteomes" id="UP001597512"/>
    </source>
</evidence>
<dbReference type="EC" id="2.4.-.-" evidence="2"/>
<dbReference type="Proteomes" id="UP001597512">
    <property type="component" value="Unassembled WGS sequence"/>
</dbReference>
<organism evidence="2 3">
    <name type="scientific">Spirosoma flavum</name>
    <dbReference type="NCBI Taxonomy" id="2048557"/>
    <lineage>
        <taxon>Bacteria</taxon>
        <taxon>Pseudomonadati</taxon>
        <taxon>Bacteroidota</taxon>
        <taxon>Cytophagia</taxon>
        <taxon>Cytophagales</taxon>
        <taxon>Cytophagaceae</taxon>
        <taxon>Spirosoma</taxon>
    </lineage>
</organism>
<gene>
    <name evidence="2" type="ORF">ACFS25_10190</name>
</gene>
<dbReference type="PANTHER" id="PTHR45947:SF3">
    <property type="entry name" value="SULFOQUINOVOSYL TRANSFERASE SQD2"/>
    <property type="match status" value="1"/>
</dbReference>
<dbReference type="Gene3D" id="3.40.50.2000">
    <property type="entry name" value="Glycogen Phosphorylase B"/>
    <property type="match status" value="2"/>
</dbReference>
<dbReference type="InterPro" id="IPR050194">
    <property type="entry name" value="Glycosyltransferase_grp1"/>
</dbReference>
<keyword evidence="3" id="KW-1185">Reference proteome</keyword>
<reference evidence="3" key="1">
    <citation type="journal article" date="2019" name="Int. J. Syst. Evol. Microbiol.">
        <title>The Global Catalogue of Microorganisms (GCM) 10K type strain sequencing project: providing services to taxonomists for standard genome sequencing and annotation.</title>
        <authorList>
            <consortium name="The Broad Institute Genomics Platform"/>
            <consortium name="The Broad Institute Genome Sequencing Center for Infectious Disease"/>
            <person name="Wu L."/>
            <person name="Ma J."/>
        </authorList>
    </citation>
    <scope>NUCLEOTIDE SEQUENCE [LARGE SCALE GENOMIC DNA]</scope>
    <source>
        <strain evidence="3">KCTC 52490</strain>
    </source>
</reference>
<accession>A0ABW6AHZ4</accession>
<dbReference type="GO" id="GO:0016757">
    <property type="term" value="F:glycosyltransferase activity"/>
    <property type="evidence" value="ECO:0007669"/>
    <property type="project" value="UniProtKB-KW"/>
</dbReference>
<keyword evidence="2" id="KW-0328">Glycosyltransferase</keyword>
<sequence>MKKLALSAFACDPTKGSEPGNGWNWAIGLAKKGYEVHCFTRITGKEDIEKTLKSDNLIFHYVTLPLGGENLYFASKAGMYLYYILWQWFAYRKASHLHKKVGFTLAHHVTWGSTQMGSYMYKLGIPFIFGPAGGGQIAPKAFKHYFINDWTSEEKREKITRWMLKYNPACKNMLIKAHAVLVSNPDTERMVQSLGVKNVITTLDAALADSFFPVNPIIKQTTPGRLKLLWVGRFMPRKGILLILDVLDKLKEYPGITLTVVGDGEMKDSFLNKIVEYGLEKTVDWKGRVEYEAVKGFYASHDVFIIASLRDSCPAQLIEAMAYNMPAVTLNLHGQAIIVNDLTGIRCECPDPETAIAGLKEAILTLYNNPELVAQKSKSAYDFAVQQTWDNKIDNIVQNHYPASCLN</sequence>
<feature type="domain" description="Glycosyl transferase family 1" evidence="1">
    <location>
        <begin position="224"/>
        <end position="378"/>
    </location>
</feature>
<dbReference type="PANTHER" id="PTHR45947">
    <property type="entry name" value="SULFOQUINOVOSYL TRANSFERASE SQD2"/>
    <property type="match status" value="1"/>
</dbReference>
<evidence type="ECO:0000259" key="1">
    <source>
        <dbReference type="Pfam" id="PF00534"/>
    </source>
</evidence>
<dbReference type="SUPFAM" id="SSF53756">
    <property type="entry name" value="UDP-Glycosyltransferase/glycogen phosphorylase"/>
    <property type="match status" value="1"/>
</dbReference>
<protein>
    <submittedName>
        <fullName evidence="2">Glycosyltransferase family 4 protein</fullName>
        <ecNumber evidence="2">2.4.-.-</ecNumber>
    </submittedName>
</protein>
<dbReference type="EMBL" id="JBHUOM010000002">
    <property type="protein sequence ID" value="MFD2934152.1"/>
    <property type="molecule type" value="Genomic_DNA"/>
</dbReference>
<comment type="caution">
    <text evidence="2">The sequence shown here is derived from an EMBL/GenBank/DDBJ whole genome shotgun (WGS) entry which is preliminary data.</text>
</comment>
<dbReference type="InterPro" id="IPR001296">
    <property type="entry name" value="Glyco_trans_1"/>
</dbReference>
<name>A0ABW6AHZ4_9BACT</name>
<dbReference type="RefSeq" id="WP_381499537.1">
    <property type="nucleotide sequence ID" value="NZ_JBHUOM010000002.1"/>
</dbReference>